<evidence type="ECO:0000259" key="2">
    <source>
        <dbReference type="SMART" id="SM00568"/>
    </source>
</evidence>
<proteinExistence type="inferred from homology"/>
<feature type="domain" description="GRAM" evidence="2">
    <location>
        <begin position="107"/>
        <end position="185"/>
    </location>
</feature>
<dbReference type="InterPro" id="IPR011993">
    <property type="entry name" value="PH-like_dom_sf"/>
</dbReference>
<dbReference type="InterPro" id="IPR004182">
    <property type="entry name" value="GRAM"/>
</dbReference>
<dbReference type="InterPro" id="IPR037848">
    <property type="entry name" value="GEM-like"/>
</dbReference>
<comment type="caution">
    <text evidence="3">The sequence shown here is derived from an EMBL/GenBank/DDBJ whole genome shotgun (WGS) entry which is preliminary data.</text>
</comment>
<comment type="similarity">
    <text evidence="1">Belongs to the GEM family.</text>
</comment>
<organism evidence="3 4">
    <name type="scientific">Protea cynaroides</name>
    <dbReference type="NCBI Taxonomy" id="273540"/>
    <lineage>
        <taxon>Eukaryota</taxon>
        <taxon>Viridiplantae</taxon>
        <taxon>Streptophyta</taxon>
        <taxon>Embryophyta</taxon>
        <taxon>Tracheophyta</taxon>
        <taxon>Spermatophyta</taxon>
        <taxon>Magnoliopsida</taxon>
        <taxon>Proteales</taxon>
        <taxon>Proteaceae</taxon>
        <taxon>Protea</taxon>
    </lineage>
</organism>
<evidence type="ECO:0000313" key="4">
    <source>
        <dbReference type="Proteomes" id="UP001141806"/>
    </source>
</evidence>
<accession>A0A9Q0KQ71</accession>
<reference evidence="3" key="1">
    <citation type="journal article" date="2023" name="Plant J.">
        <title>The genome of the king protea, Protea cynaroides.</title>
        <authorList>
            <person name="Chang J."/>
            <person name="Duong T.A."/>
            <person name="Schoeman C."/>
            <person name="Ma X."/>
            <person name="Roodt D."/>
            <person name="Barker N."/>
            <person name="Li Z."/>
            <person name="Van de Peer Y."/>
            <person name="Mizrachi E."/>
        </authorList>
    </citation>
    <scope>NUCLEOTIDE SEQUENCE</scope>
    <source>
        <tissue evidence="3">Young leaves</tissue>
    </source>
</reference>
<sequence length="235" mass="26277">MKNSIHDHVIGIPVSLVSYTVEDSAGKTIVSETASPYFLSIPSEESPISKQNKVDTLLEWINKLGKKANDFTLGVREHVRLGPKVSATVKGKLRLGAKILQEGGMEKLFKQIFSVCAGENLLNAYQCYLSTTAGPIAGLLFISSERVAFCSERSLTFTLPTGERIRIPYKIMIPLKKIKGANQSENVKKPTQKYIQVVTVDKFEFWFMGFLNYQKSFKYIQQSILSKSENSSLIL</sequence>
<dbReference type="PANTHER" id="PTHR31969">
    <property type="entry name" value="GEM-LIKE PROTEIN 2"/>
    <property type="match status" value="1"/>
</dbReference>
<evidence type="ECO:0000313" key="3">
    <source>
        <dbReference type="EMBL" id="KAJ4974838.1"/>
    </source>
</evidence>
<dbReference type="Proteomes" id="UP001141806">
    <property type="component" value="Unassembled WGS sequence"/>
</dbReference>
<gene>
    <name evidence="3" type="ORF">NE237_008012</name>
</gene>
<dbReference type="SMART" id="SM00568">
    <property type="entry name" value="GRAM"/>
    <property type="match status" value="1"/>
</dbReference>
<dbReference type="Gene3D" id="2.30.29.30">
    <property type="entry name" value="Pleckstrin-homology domain (PH domain)/Phosphotyrosine-binding domain (PTB)"/>
    <property type="match status" value="1"/>
</dbReference>
<dbReference type="Pfam" id="PF02893">
    <property type="entry name" value="GRAM"/>
    <property type="match status" value="1"/>
</dbReference>
<evidence type="ECO:0000256" key="1">
    <source>
        <dbReference type="ARBA" id="ARBA00009414"/>
    </source>
</evidence>
<protein>
    <recommendedName>
        <fullName evidence="2">GRAM domain-containing protein</fullName>
    </recommendedName>
</protein>
<dbReference type="OrthoDB" id="1736712at2759"/>
<dbReference type="EMBL" id="JAMYWD010000004">
    <property type="protein sequence ID" value="KAJ4974838.1"/>
    <property type="molecule type" value="Genomic_DNA"/>
</dbReference>
<keyword evidence="4" id="KW-1185">Reference proteome</keyword>
<name>A0A9Q0KQ71_9MAGN</name>
<dbReference type="AlphaFoldDB" id="A0A9Q0KQ71"/>